<gene>
    <name evidence="1" type="ORF">V4F39_10465</name>
</gene>
<dbReference type="AlphaFoldDB" id="A0AAW9QC29"/>
<accession>A0AAW9QC29</accession>
<dbReference type="RefSeq" id="WP_332289304.1">
    <property type="nucleotide sequence ID" value="NZ_JAZIBG010000024.1"/>
</dbReference>
<evidence type="ECO:0000313" key="1">
    <source>
        <dbReference type="EMBL" id="MEF7614332.1"/>
    </source>
</evidence>
<dbReference type="InterPro" id="IPR032720">
    <property type="entry name" value="Cys_rich_CWC"/>
</dbReference>
<reference evidence="1 2" key="1">
    <citation type="submission" date="2024-02" db="EMBL/GenBank/DDBJ databases">
        <title>Genome sequence of Aquincola sp. MAHUQ-54.</title>
        <authorList>
            <person name="Huq M.A."/>
        </authorList>
    </citation>
    <scope>NUCLEOTIDE SEQUENCE [LARGE SCALE GENOMIC DNA]</scope>
    <source>
        <strain evidence="1 2">MAHUQ-54</strain>
    </source>
</reference>
<proteinExistence type="predicted"/>
<keyword evidence="2" id="KW-1185">Reference proteome</keyword>
<dbReference type="Pfam" id="PF14375">
    <property type="entry name" value="Cys_rich_CWC"/>
    <property type="match status" value="1"/>
</dbReference>
<dbReference type="Proteomes" id="UP001336250">
    <property type="component" value="Unassembled WGS sequence"/>
</dbReference>
<sequence length="79" mass="8204">MPPDTPPAAESTCPRCGGPFHCGVNDPGPCACAGVTLGPGDFAALRAQYDRCLCVGCLRALSTAEPQPATRDQRYIDPV</sequence>
<dbReference type="EMBL" id="JAZIBG010000024">
    <property type="protein sequence ID" value="MEF7614332.1"/>
    <property type="molecule type" value="Genomic_DNA"/>
</dbReference>
<name>A0AAW9QC29_9BURK</name>
<comment type="caution">
    <text evidence="1">The sequence shown here is derived from an EMBL/GenBank/DDBJ whole genome shotgun (WGS) entry which is preliminary data.</text>
</comment>
<protein>
    <submittedName>
        <fullName evidence="1">Cysteine-rich CWC family protein</fullName>
    </submittedName>
</protein>
<organism evidence="1 2">
    <name type="scientific">Aquincola agrisoli</name>
    <dbReference type="NCBI Taxonomy" id="3119538"/>
    <lineage>
        <taxon>Bacteria</taxon>
        <taxon>Pseudomonadati</taxon>
        <taxon>Pseudomonadota</taxon>
        <taxon>Betaproteobacteria</taxon>
        <taxon>Burkholderiales</taxon>
        <taxon>Sphaerotilaceae</taxon>
        <taxon>Aquincola</taxon>
    </lineage>
</organism>
<evidence type="ECO:0000313" key="2">
    <source>
        <dbReference type="Proteomes" id="UP001336250"/>
    </source>
</evidence>